<reference evidence="5 6" key="1">
    <citation type="submission" date="2019-06" db="EMBL/GenBank/DDBJ databases">
        <title>Sequencing the genomes of 1000 actinobacteria strains.</title>
        <authorList>
            <person name="Klenk H.-P."/>
        </authorList>
    </citation>
    <scope>NUCLEOTIDE SEQUENCE [LARGE SCALE GENOMIC DNA]</scope>
    <source>
        <strain evidence="5 6">DSM 44826</strain>
    </source>
</reference>
<comment type="cofactor">
    <cofactor evidence="1">
        <name>pantetheine 4'-phosphate</name>
        <dbReference type="ChEBI" id="CHEBI:47942"/>
    </cofactor>
</comment>
<dbReference type="Pfam" id="PF00668">
    <property type="entry name" value="Condensation"/>
    <property type="match status" value="1"/>
</dbReference>
<dbReference type="SMART" id="SM00823">
    <property type="entry name" value="PKS_PP"/>
    <property type="match status" value="1"/>
</dbReference>
<dbReference type="GO" id="GO:0008610">
    <property type="term" value="P:lipid biosynthetic process"/>
    <property type="evidence" value="ECO:0007669"/>
    <property type="project" value="UniProtKB-ARBA"/>
</dbReference>
<evidence type="ECO:0000256" key="2">
    <source>
        <dbReference type="ARBA" id="ARBA00022450"/>
    </source>
</evidence>
<dbReference type="OrthoDB" id="9789603at2"/>
<dbReference type="Gene3D" id="3.30.559.30">
    <property type="entry name" value="Nonribosomal peptide synthetase, condensation domain"/>
    <property type="match status" value="1"/>
</dbReference>
<evidence type="ECO:0000259" key="4">
    <source>
        <dbReference type="PROSITE" id="PS50075"/>
    </source>
</evidence>
<dbReference type="InterPro" id="IPR001242">
    <property type="entry name" value="Condensation_dom"/>
</dbReference>
<dbReference type="GO" id="GO:0044550">
    <property type="term" value="P:secondary metabolite biosynthetic process"/>
    <property type="evidence" value="ECO:0007669"/>
    <property type="project" value="TreeGrafter"/>
</dbReference>
<dbReference type="AlphaFoldDB" id="A0A561TSV3"/>
<dbReference type="SUPFAM" id="SSF52777">
    <property type="entry name" value="CoA-dependent acyltransferases"/>
    <property type="match status" value="2"/>
</dbReference>
<dbReference type="InterPro" id="IPR009081">
    <property type="entry name" value="PP-bd_ACP"/>
</dbReference>
<dbReference type="GO" id="GO:0031177">
    <property type="term" value="F:phosphopantetheine binding"/>
    <property type="evidence" value="ECO:0007669"/>
    <property type="project" value="InterPro"/>
</dbReference>
<evidence type="ECO:0000313" key="5">
    <source>
        <dbReference type="EMBL" id="TWF90181.1"/>
    </source>
</evidence>
<dbReference type="PROSITE" id="PS50075">
    <property type="entry name" value="CARRIER"/>
    <property type="match status" value="1"/>
</dbReference>
<dbReference type="Proteomes" id="UP000317940">
    <property type="component" value="Unassembled WGS sequence"/>
</dbReference>
<dbReference type="PANTHER" id="PTHR45527">
    <property type="entry name" value="NONRIBOSOMAL PEPTIDE SYNTHETASE"/>
    <property type="match status" value="1"/>
</dbReference>
<keyword evidence="2" id="KW-0596">Phosphopantetheine</keyword>
<keyword evidence="6" id="KW-1185">Reference proteome</keyword>
<dbReference type="InterPro" id="IPR006162">
    <property type="entry name" value="Ppantetheine_attach_site"/>
</dbReference>
<evidence type="ECO:0000256" key="3">
    <source>
        <dbReference type="ARBA" id="ARBA00022553"/>
    </source>
</evidence>
<protein>
    <submittedName>
        <fullName evidence="5">Phosphopantetheine binding protein</fullName>
    </submittedName>
</protein>
<dbReference type="InterPro" id="IPR020806">
    <property type="entry name" value="PKS_PP-bd"/>
</dbReference>
<keyword evidence="3" id="KW-0597">Phosphoprotein</keyword>
<comment type="caution">
    <text evidence="5">The sequence shown here is derived from an EMBL/GenBank/DDBJ whole genome shotgun (WGS) entry which is preliminary data.</text>
</comment>
<dbReference type="GO" id="GO:0043041">
    <property type="term" value="P:amino acid activation for nonribosomal peptide biosynthetic process"/>
    <property type="evidence" value="ECO:0007669"/>
    <property type="project" value="TreeGrafter"/>
</dbReference>
<dbReference type="GO" id="GO:0005737">
    <property type="term" value="C:cytoplasm"/>
    <property type="evidence" value="ECO:0007669"/>
    <property type="project" value="TreeGrafter"/>
</dbReference>
<dbReference type="InterPro" id="IPR036736">
    <property type="entry name" value="ACP-like_sf"/>
</dbReference>
<dbReference type="SUPFAM" id="SSF47336">
    <property type="entry name" value="ACP-like"/>
    <property type="match status" value="1"/>
</dbReference>
<evidence type="ECO:0000256" key="1">
    <source>
        <dbReference type="ARBA" id="ARBA00001957"/>
    </source>
</evidence>
<accession>A0A561TSV3</accession>
<dbReference type="PROSITE" id="PS00012">
    <property type="entry name" value="PHOSPHOPANTETHEINE"/>
    <property type="match status" value="1"/>
</dbReference>
<dbReference type="Gene3D" id="3.30.559.10">
    <property type="entry name" value="Chloramphenicol acetyltransferase-like domain"/>
    <property type="match status" value="1"/>
</dbReference>
<dbReference type="GO" id="GO:0017000">
    <property type="term" value="P:antibiotic biosynthetic process"/>
    <property type="evidence" value="ECO:0007669"/>
    <property type="project" value="UniProtKB-ARBA"/>
</dbReference>
<gene>
    <name evidence="5" type="ORF">FHX73_13225</name>
</gene>
<sequence length="529" mass="56470">MNPMPSRPTMAQEAMVAAVCAAVTEVVGPDRLTPEYDFFAMGLDSLTVAAVVAQLQRRLGLDVPLAAAFEHSTIGALALYLAKSTQRAADQVPPAAAPGEPFPAPAMTSLLARRLGASWQRSPAPVWAALDMPPGTVSAQALRAALDELTLRHEALRVSFERPAGGDGTVFATVGAAGTIPLDVVDAAGWTDQEVDRLILARRDRPVDRARGPLAAATLIRRGDLDILCLVLDHNICDPWSLRLLIAEIGRLCRGVALAEPGERDLTFSQWCALESRLIAQDRGQLAEFWCGLLPPPLDPAAGPPVPSAYPGALVTRRFQADAELRAGLLAQAATEGVSLLSLMGGHLLRAVRTVLGVDRVPVQVDSMNRDLLGTAGLVASTTSELWMAVDTSASSSPTAAAAAFQQSLLKAVSQQMTPPFLVRDALAERFGEDFRPWLFLAVNQWQPTLEFAGGSARLRPVPAGRDVGTPMSLNVTDRGSCLDFELRTWANFVEPQVTGQLARTLADSVADSAGDARRPQIEEETREH</sequence>
<dbReference type="PANTHER" id="PTHR45527:SF1">
    <property type="entry name" value="FATTY ACID SYNTHASE"/>
    <property type="match status" value="1"/>
</dbReference>
<dbReference type="Gene3D" id="1.10.1200.10">
    <property type="entry name" value="ACP-like"/>
    <property type="match status" value="1"/>
</dbReference>
<proteinExistence type="predicted"/>
<dbReference type="EMBL" id="VIWT01000003">
    <property type="protein sequence ID" value="TWF90181.1"/>
    <property type="molecule type" value="Genomic_DNA"/>
</dbReference>
<feature type="domain" description="Carrier" evidence="4">
    <location>
        <begin position="10"/>
        <end position="85"/>
    </location>
</feature>
<dbReference type="Pfam" id="PF00550">
    <property type="entry name" value="PP-binding"/>
    <property type="match status" value="1"/>
</dbReference>
<organism evidence="5 6">
    <name type="scientific">Kitasatospora viridis</name>
    <dbReference type="NCBI Taxonomy" id="281105"/>
    <lineage>
        <taxon>Bacteria</taxon>
        <taxon>Bacillati</taxon>
        <taxon>Actinomycetota</taxon>
        <taxon>Actinomycetes</taxon>
        <taxon>Kitasatosporales</taxon>
        <taxon>Streptomycetaceae</taxon>
        <taxon>Kitasatospora</taxon>
    </lineage>
</organism>
<evidence type="ECO:0000313" key="6">
    <source>
        <dbReference type="Proteomes" id="UP000317940"/>
    </source>
</evidence>
<dbReference type="InterPro" id="IPR023213">
    <property type="entry name" value="CAT-like_dom_sf"/>
</dbReference>
<name>A0A561TSV3_9ACTN</name>
<dbReference type="GO" id="GO:0003824">
    <property type="term" value="F:catalytic activity"/>
    <property type="evidence" value="ECO:0007669"/>
    <property type="project" value="InterPro"/>
</dbReference>